<gene>
    <name evidence="1" type="ORF">V5O48_017965</name>
</gene>
<keyword evidence="2" id="KW-1185">Reference proteome</keyword>
<sequence length="79" mass="9024">MTRLRSVVCSDFEPDPQGWIKNLEFKDHSMALLPNIPTPFTLPLPRFLPTDGFHLPLLLSFGAVHYFLRLGGLFRLCNP</sequence>
<protein>
    <submittedName>
        <fullName evidence="1">Uncharacterized protein</fullName>
    </submittedName>
</protein>
<reference evidence="1 2" key="1">
    <citation type="submission" date="2024-02" db="EMBL/GenBank/DDBJ databases">
        <title>A draft genome for the cacao thread blight pathogen Marasmius crinis-equi.</title>
        <authorList>
            <person name="Cohen S.P."/>
            <person name="Baruah I.K."/>
            <person name="Amoako-Attah I."/>
            <person name="Bukari Y."/>
            <person name="Meinhardt L.W."/>
            <person name="Bailey B.A."/>
        </authorList>
    </citation>
    <scope>NUCLEOTIDE SEQUENCE [LARGE SCALE GENOMIC DNA]</scope>
    <source>
        <strain evidence="1 2">GH-76</strain>
    </source>
</reference>
<name>A0ABR3EMM6_9AGAR</name>
<evidence type="ECO:0000313" key="2">
    <source>
        <dbReference type="Proteomes" id="UP001465976"/>
    </source>
</evidence>
<evidence type="ECO:0000313" key="1">
    <source>
        <dbReference type="EMBL" id="KAL0564090.1"/>
    </source>
</evidence>
<comment type="caution">
    <text evidence="1">The sequence shown here is derived from an EMBL/GenBank/DDBJ whole genome shotgun (WGS) entry which is preliminary data.</text>
</comment>
<dbReference type="EMBL" id="JBAHYK010002992">
    <property type="protein sequence ID" value="KAL0564090.1"/>
    <property type="molecule type" value="Genomic_DNA"/>
</dbReference>
<accession>A0ABR3EMM6</accession>
<organism evidence="1 2">
    <name type="scientific">Marasmius crinis-equi</name>
    <dbReference type="NCBI Taxonomy" id="585013"/>
    <lineage>
        <taxon>Eukaryota</taxon>
        <taxon>Fungi</taxon>
        <taxon>Dikarya</taxon>
        <taxon>Basidiomycota</taxon>
        <taxon>Agaricomycotina</taxon>
        <taxon>Agaricomycetes</taxon>
        <taxon>Agaricomycetidae</taxon>
        <taxon>Agaricales</taxon>
        <taxon>Marasmiineae</taxon>
        <taxon>Marasmiaceae</taxon>
        <taxon>Marasmius</taxon>
    </lineage>
</organism>
<proteinExistence type="predicted"/>
<dbReference type="Proteomes" id="UP001465976">
    <property type="component" value="Unassembled WGS sequence"/>
</dbReference>